<dbReference type="EMBL" id="JAIZAY010000006">
    <property type="protein sequence ID" value="KAJ8040939.1"/>
    <property type="molecule type" value="Genomic_DNA"/>
</dbReference>
<dbReference type="Proteomes" id="UP001152320">
    <property type="component" value="Chromosome 6"/>
</dbReference>
<gene>
    <name evidence="1" type="ORF">HOLleu_15398</name>
</gene>
<protein>
    <submittedName>
        <fullName evidence="1">Uncharacterized protein</fullName>
    </submittedName>
</protein>
<proteinExistence type="predicted"/>
<accession>A0A9Q1CAD7</accession>
<dbReference type="OrthoDB" id="10057552at2759"/>
<keyword evidence="2" id="KW-1185">Reference proteome</keyword>
<dbReference type="AlphaFoldDB" id="A0A9Q1CAD7"/>
<comment type="caution">
    <text evidence="1">The sequence shown here is derived from an EMBL/GenBank/DDBJ whole genome shotgun (WGS) entry which is preliminary data.</text>
</comment>
<name>A0A9Q1CAD7_HOLLE</name>
<evidence type="ECO:0000313" key="2">
    <source>
        <dbReference type="Proteomes" id="UP001152320"/>
    </source>
</evidence>
<dbReference type="PANTHER" id="PTHR47331:SF3">
    <property type="match status" value="1"/>
</dbReference>
<sequence>MVNGHYETALPLKDESVCMPNNKALVTQWANNMKQRFQEDSKYLEDYKGFVKGLLDKGYVVQTTDEELRGDDGKVWYIPHHGVYHPQKGKNTSGIQLRC</sequence>
<reference evidence="1" key="1">
    <citation type="submission" date="2021-10" db="EMBL/GenBank/DDBJ databases">
        <title>Tropical sea cucumber genome reveals ecological adaptation and Cuvierian tubules defense mechanism.</title>
        <authorList>
            <person name="Chen T."/>
        </authorList>
    </citation>
    <scope>NUCLEOTIDE SEQUENCE</scope>
    <source>
        <strain evidence="1">Nanhai2018</strain>
        <tissue evidence="1">Muscle</tissue>
    </source>
</reference>
<organism evidence="1 2">
    <name type="scientific">Holothuria leucospilota</name>
    <name type="common">Black long sea cucumber</name>
    <name type="synonym">Mertensiothuria leucospilota</name>
    <dbReference type="NCBI Taxonomy" id="206669"/>
    <lineage>
        <taxon>Eukaryota</taxon>
        <taxon>Metazoa</taxon>
        <taxon>Echinodermata</taxon>
        <taxon>Eleutherozoa</taxon>
        <taxon>Echinozoa</taxon>
        <taxon>Holothuroidea</taxon>
        <taxon>Aspidochirotacea</taxon>
        <taxon>Aspidochirotida</taxon>
        <taxon>Holothuriidae</taxon>
        <taxon>Holothuria</taxon>
    </lineage>
</organism>
<evidence type="ECO:0000313" key="1">
    <source>
        <dbReference type="EMBL" id="KAJ8040939.1"/>
    </source>
</evidence>
<dbReference type="PANTHER" id="PTHR47331">
    <property type="entry name" value="PHD-TYPE DOMAIN-CONTAINING PROTEIN"/>
    <property type="match status" value="1"/>
</dbReference>